<dbReference type="EMBL" id="JAAMPC010000015">
    <property type="protein sequence ID" value="KAG2260477.1"/>
    <property type="molecule type" value="Genomic_DNA"/>
</dbReference>
<evidence type="ECO:0000256" key="5">
    <source>
        <dbReference type="ARBA" id="ARBA00022801"/>
    </source>
</evidence>
<comment type="similarity">
    <text evidence="2 8">Belongs to the glycosyl hydrolase 28 family.</text>
</comment>
<dbReference type="SUPFAM" id="SSF51126">
    <property type="entry name" value="Pectin lyase-like"/>
    <property type="match status" value="2"/>
</dbReference>
<protein>
    <recommendedName>
        <fullName evidence="12">Polygalacturonase</fullName>
    </recommendedName>
</protein>
<keyword evidence="11" id="KW-1185">Reference proteome</keyword>
<dbReference type="AlphaFoldDB" id="A0A8X7TZL5"/>
<dbReference type="Proteomes" id="UP000886595">
    <property type="component" value="Unassembled WGS sequence"/>
</dbReference>
<evidence type="ECO:0000256" key="2">
    <source>
        <dbReference type="ARBA" id="ARBA00008834"/>
    </source>
</evidence>
<evidence type="ECO:0000256" key="9">
    <source>
        <dbReference type="SAM" id="SignalP"/>
    </source>
</evidence>
<dbReference type="PANTHER" id="PTHR31375">
    <property type="match status" value="1"/>
</dbReference>
<evidence type="ECO:0000256" key="4">
    <source>
        <dbReference type="ARBA" id="ARBA00022525"/>
    </source>
</evidence>
<dbReference type="InterPro" id="IPR011050">
    <property type="entry name" value="Pectin_lyase_fold/virulence"/>
</dbReference>
<dbReference type="InterPro" id="IPR000743">
    <property type="entry name" value="Glyco_hydro_28"/>
</dbReference>
<feature type="signal peptide" evidence="9">
    <location>
        <begin position="1"/>
        <end position="31"/>
    </location>
</feature>
<keyword evidence="9" id="KW-0732">Signal</keyword>
<evidence type="ECO:0000256" key="7">
    <source>
        <dbReference type="ARBA" id="ARBA00023316"/>
    </source>
</evidence>
<evidence type="ECO:0000256" key="8">
    <source>
        <dbReference type="RuleBase" id="RU361169"/>
    </source>
</evidence>
<keyword evidence="6 8" id="KW-0326">Glycosidase</keyword>
<keyword evidence="5 8" id="KW-0378">Hydrolase</keyword>
<evidence type="ECO:0000256" key="3">
    <source>
        <dbReference type="ARBA" id="ARBA00022512"/>
    </source>
</evidence>
<evidence type="ECO:0008006" key="12">
    <source>
        <dbReference type="Google" id="ProtNLM"/>
    </source>
</evidence>
<dbReference type="Gene3D" id="2.160.20.10">
    <property type="entry name" value="Single-stranded right-handed beta-helix, Pectin lyase-like"/>
    <property type="match status" value="2"/>
</dbReference>
<keyword evidence="4" id="KW-0964">Secreted</keyword>
<proteinExistence type="inferred from homology"/>
<dbReference type="GO" id="GO:0005975">
    <property type="term" value="P:carbohydrate metabolic process"/>
    <property type="evidence" value="ECO:0007669"/>
    <property type="project" value="InterPro"/>
</dbReference>
<name>A0A8X7TZL5_BRACI</name>
<dbReference type="GO" id="GO:0071555">
    <property type="term" value="P:cell wall organization"/>
    <property type="evidence" value="ECO:0007669"/>
    <property type="project" value="UniProtKB-KW"/>
</dbReference>
<feature type="chain" id="PRO_5036492092" description="Polygalacturonase" evidence="9">
    <location>
        <begin position="32"/>
        <end position="250"/>
    </location>
</feature>
<dbReference type="GO" id="GO:0004650">
    <property type="term" value="F:polygalacturonase activity"/>
    <property type="evidence" value="ECO:0007669"/>
    <property type="project" value="InterPro"/>
</dbReference>
<keyword evidence="7" id="KW-0961">Cell wall biogenesis/degradation</keyword>
<dbReference type="Pfam" id="PF00295">
    <property type="entry name" value="Glyco_hydro_28"/>
    <property type="match status" value="2"/>
</dbReference>
<evidence type="ECO:0000256" key="6">
    <source>
        <dbReference type="ARBA" id="ARBA00023295"/>
    </source>
</evidence>
<comment type="caution">
    <text evidence="10">The sequence shown here is derived from an EMBL/GenBank/DDBJ whole genome shotgun (WGS) entry which is preliminary data.</text>
</comment>
<gene>
    <name evidence="10" type="ORF">Bca52824_079771</name>
</gene>
<dbReference type="InterPro" id="IPR012334">
    <property type="entry name" value="Pectin_lyas_fold"/>
</dbReference>
<comment type="subcellular location">
    <subcellularLocation>
        <location evidence="1">Secreted</location>
        <location evidence="1">Cell wall</location>
    </subcellularLocation>
</comment>
<evidence type="ECO:0000313" key="11">
    <source>
        <dbReference type="Proteomes" id="UP000886595"/>
    </source>
</evidence>
<dbReference type="PROSITE" id="PS51257">
    <property type="entry name" value="PROKAR_LIPOPROTEIN"/>
    <property type="match status" value="1"/>
</dbReference>
<sequence>MANGRRLLAKAYGSKVGSLILMAVVLGSCMANGENLGGRRGLSANSGAVFDITKFGAVGDGATNTFKAFLHAWIQVCASPVPATLLVPAGKYLAGPVIFAGPCKSRVTVEVQGTIIATTSGFATPEWFLFERVNDVLLTGTGTFHGKGEDIWKEGCGKKTNCNLPPTDSQVAVSDVLFSNIRGTTITQNVVQLNCSKSVPCAGINVVDVSLDFVGKKGKKFEASGGLVGSICDNAKVVFGGKHSFQTCAK</sequence>
<organism evidence="10 11">
    <name type="scientific">Brassica carinata</name>
    <name type="common">Ethiopian mustard</name>
    <name type="synonym">Abyssinian cabbage</name>
    <dbReference type="NCBI Taxonomy" id="52824"/>
    <lineage>
        <taxon>Eukaryota</taxon>
        <taxon>Viridiplantae</taxon>
        <taxon>Streptophyta</taxon>
        <taxon>Embryophyta</taxon>
        <taxon>Tracheophyta</taxon>
        <taxon>Spermatophyta</taxon>
        <taxon>Magnoliopsida</taxon>
        <taxon>eudicotyledons</taxon>
        <taxon>Gunneridae</taxon>
        <taxon>Pentapetalae</taxon>
        <taxon>rosids</taxon>
        <taxon>malvids</taxon>
        <taxon>Brassicales</taxon>
        <taxon>Brassicaceae</taxon>
        <taxon>Brassiceae</taxon>
        <taxon>Brassica</taxon>
    </lineage>
</organism>
<keyword evidence="3" id="KW-0134">Cell wall</keyword>
<accession>A0A8X7TZL5</accession>
<evidence type="ECO:0000313" key="10">
    <source>
        <dbReference type="EMBL" id="KAG2260477.1"/>
    </source>
</evidence>
<reference evidence="10 11" key="1">
    <citation type="submission" date="2020-02" db="EMBL/GenBank/DDBJ databases">
        <authorList>
            <person name="Ma Q."/>
            <person name="Huang Y."/>
            <person name="Song X."/>
            <person name="Pei D."/>
        </authorList>
    </citation>
    <scope>NUCLEOTIDE SEQUENCE [LARGE SCALE GENOMIC DNA]</scope>
    <source>
        <strain evidence="10">Sxm20200214</strain>
        <tissue evidence="10">Leaf</tissue>
    </source>
</reference>
<evidence type="ECO:0000256" key="1">
    <source>
        <dbReference type="ARBA" id="ARBA00004191"/>
    </source>
</evidence>
<dbReference type="OrthoDB" id="187139at2759"/>